<dbReference type="RefSeq" id="WP_046502810.1">
    <property type="nucleotide sequence ID" value="NZ_LN831776.1"/>
</dbReference>
<dbReference type="AlphaFoldDB" id="A0A0E4CWA3"/>
<evidence type="ECO:0000313" key="2">
    <source>
        <dbReference type="Proteomes" id="UP000033163"/>
    </source>
</evidence>
<evidence type="ECO:0000313" key="1">
    <source>
        <dbReference type="EMBL" id="CQR55051.1"/>
    </source>
</evidence>
<dbReference type="EMBL" id="LN831776">
    <property type="protein sequence ID" value="CQR55051.1"/>
    <property type="molecule type" value="Genomic_DNA"/>
</dbReference>
<proteinExistence type="predicted"/>
<dbReference type="SUPFAM" id="SSF100939">
    <property type="entry name" value="SPOC domain-like"/>
    <property type="match status" value="1"/>
</dbReference>
<dbReference type="PATRIC" id="fig|1073571.4.peg.2821"/>
<gene>
    <name evidence="1" type="ORF">PRIO_2647</name>
</gene>
<evidence type="ECO:0008006" key="3">
    <source>
        <dbReference type="Google" id="ProtNLM"/>
    </source>
</evidence>
<sequence>MHTIWKGSISFELDKVQEEASKRISILDFLKEDQIDLMYTQKAYFLGPVIKPVNGNCIQLATLHYANEIRSISNVPSLTNDNNVNEIQLKLALQVIKGIAGKTDLTSLSNPGQEKLQAAIQSSWSTDHF</sequence>
<dbReference type="PANTHER" id="PTHR41251">
    <property type="entry name" value="NON-HOMOLOGOUS END JOINING PROTEIN KU"/>
    <property type="match status" value="1"/>
</dbReference>
<dbReference type="InterPro" id="IPR009187">
    <property type="entry name" value="Prok_Ku"/>
</dbReference>
<protein>
    <recommendedName>
        <fullName evidence="3">Ku domain-containing protein</fullName>
    </recommendedName>
</protein>
<accession>A0A0E4CWA3</accession>
<dbReference type="KEGG" id="pri:PRIO_2647"/>
<dbReference type="PANTHER" id="PTHR41251:SF1">
    <property type="entry name" value="NON-HOMOLOGOUS END JOINING PROTEIN KU"/>
    <property type="match status" value="1"/>
</dbReference>
<reference evidence="2" key="1">
    <citation type="submission" date="2015-03" db="EMBL/GenBank/DDBJ databases">
        <authorList>
            <person name="Wibberg D."/>
        </authorList>
    </citation>
    <scope>NUCLEOTIDE SEQUENCE [LARGE SCALE GENOMIC DNA]</scope>
</reference>
<name>A0A0E4CWA3_9BACL</name>
<dbReference type="GO" id="GO:0003690">
    <property type="term" value="F:double-stranded DNA binding"/>
    <property type="evidence" value="ECO:0007669"/>
    <property type="project" value="TreeGrafter"/>
</dbReference>
<dbReference type="Proteomes" id="UP000033163">
    <property type="component" value="Chromosome I"/>
</dbReference>
<organism evidence="1 2">
    <name type="scientific">Paenibacillus riograndensis SBR5</name>
    <dbReference type="NCBI Taxonomy" id="1073571"/>
    <lineage>
        <taxon>Bacteria</taxon>
        <taxon>Bacillati</taxon>
        <taxon>Bacillota</taxon>
        <taxon>Bacilli</taxon>
        <taxon>Bacillales</taxon>
        <taxon>Paenibacillaceae</taxon>
        <taxon>Paenibacillus</taxon>
        <taxon>Paenibacillus sonchi group</taxon>
    </lineage>
</organism>
<dbReference type="HOGENOM" id="CLU_1946678_0_0_9"/>
<dbReference type="InterPro" id="IPR016194">
    <property type="entry name" value="SPOC-like_C_dom_sf"/>
</dbReference>